<gene>
    <name evidence="2" type="ORF">Tco_0894534</name>
</gene>
<protein>
    <submittedName>
        <fullName evidence="2">Uncharacterized protein</fullName>
    </submittedName>
</protein>
<accession>A0ABQ5CEH3</accession>
<feature type="coiled-coil region" evidence="1">
    <location>
        <begin position="102"/>
        <end position="157"/>
    </location>
</feature>
<reference evidence="2" key="2">
    <citation type="submission" date="2022-01" db="EMBL/GenBank/DDBJ databases">
        <authorList>
            <person name="Yamashiro T."/>
            <person name="Shiraishi A."/>
            <person name="Satake H."/>
            <person name="Nakayama K."/>
        </authorList>
    </citation>
    <scope>NUCLEOTIDE SEQUENCE</scope>
</reference>
<comment type="caution">
    <text evidence="2">The sequence shown here is derived from an EMBL/GenBank/DDBJ whole genome shotgun (WGS) entry which is preliminary data.</text>
</comment>
<evidence type="ECO:0000313" key="2">
    <source>
        <dbReference type="EMBL" id="GJT24597.1"/>
    </source>
</evidence>
<dbReference type="Proteomes" id="UP001151760">
    <property type="component" value="Unassembled WGS sequence"/>
</dbReference>
<evidence type="ECO:0000313" key="3">
    <source>
        <dbReference type="Proteomes" id="UP001151760"/>
    </source>
</evidence>
<proteinExistence type="predicted"/>
<name>A0ABQ5CEH3_9ASTR</name>
<feature type="non-terminal residue" evidence="2">
    <location>
        <position position="1"/>
    </location>
</feature>
<sequence length="184" mass="20934">GVTAGPSYDSEILSEVQDHDNYVDSVAEYHEVHEMQIDVQPNYVVDSDAEYTSDSIIIPYEQYVKDNAVQVVQSNVSSVPNDALMIIINDMQEQSAQCVSANKQNKVVNESLTAELARYKEQVELYEKRARSTINQNKLIKEEVTTLKKDFKQKENKYLEEFLDMKCNTPKLGRSGIWVMGVTS</sequence>
<keyword evidence="3" id="KW-1185">Reference proteome</keyword>
<organism evidence="2 3">
    <name type="scientific">Tanacetum coccineum</name>
    <dbReference type="NCBI Taxonomy" id="301880"/>
    <lineage>
        <taxon>Eukaryota</taxon>
        <taxon>Viridiplantae</taxon>
        <taxon>Streptophyta</taxon>
        <taxon>Embryophyta</taxon>
        <taxon>Tracheophyta</taxon>
        <taxon>Spermatophyta</taxon>
        <taxon>Magnoliopsida</taxon>
        <taxon>eudicotyledons</taxon>
        <taxon>Gunneridae</taxon>
        <taxon>Pentapetalae</taxon>
        <taxon>asterids</taxon>
        <taxon>campanulids</taxon>
        <taxon>Asterales</taxon>
        <taxon>Asteraceae</taxon>
        <taxon>Asteroideae</taxon>
        <taxon>Anthemideae</taxon>
        <taxon>Anthemidinae</taxon>
        <taxon>Tanacetum</taxon>
    </lineage>
</organism>
<keyword evidence="1" id="KW-0175">Coiled coil</keyword>
<evidence type="ECO:0000256" key="1">
    <source>
        <dbReference type="SAM" id="Coils"/>
    </source>
</evidence>
<dbReference type="EMBL" id="BQNB010014148">
    <property type="protein sequence ID" value="GJT24597.1"/>
    <property type="molecule type" value="Genomic_DNA"/>
</dbReference>
<reference evidence="2" key="1">
    <citation type="journal article" date="2022" name="Int. J. Mol. Sci.">
        <title>Draft Genome of Tanacetum Coccineum: Genomic Comparison of Closely Related Tanacetum-Family Plants.</title>
        <authorList>
            <person name="Yamashiro T."/>
            <person name="Shiraishi A."/>
            <person name="Nakayama K."/>
            <person name="Satake H."/>
        </authorList>
    </citation>
    <scope>NUCLEOTIDE SEQUENCE</scope>
</reference>